<feature type="transmembrane region" description="Helical" evidence="5">
    <location>
        <begin position="12"/>
        <end position="34"/>
    </location>
</feature>
<keyword evidence="7" id="KW-1185">Reference proteome</keyword>
<accession>A0A8B6DLE0</accession>
<keyword evidence="3 5" id="KW-1133">Transmembrane helix</keyword>
<feature type="transmembrane region" description="Helical" evidence="5">
    <location>
        <begin position="64"/>
        <end position="87"/>
    </location>
</feature>
<evidence type="ECO:0000256" key="2">
    <source>
        <dbReference type="ARBA" id="ARBA00022692"/>
    </source>
</evidence>
<keyword evidence="4 5" id="KW-0472">Membrane</keyword>
<evidence type="ECO:0000313" key="7">
    <source>
        <dbReference type="Proteomes" id="UP000596742"/>
    </source>
</evidence>
<dbReference type="OrthoDB" id="6131345at2759"/>
<dbReference type="PANTHER" id="PTHR19282">
    <property type="entry name" value="TETRASPANIN"/>
    <property type="match status" value="1"/>
</dbReference>
<sequence length="373" mass="41082">MCNQKVSKIALVIINILFILLGLGLLIPGILVVLNEDVINDDVLPALKSVSFGVTNLGDMAKGLSITLIVLGSFVLVLSLIGAIGACCKIRCLLIIYIIIVLILAIGKFVIVILWIIFNSDIESKLKTEMKTALLKFKTDDLTTHELSSGWNYLNMNLECCGIDAVTDTGADNDYTGSAWYVAGEGEIPISCCPSATSSSYTASTCSFSRGSTPTGQHSKETTKQPMPYWKSRHGGAAGGEGIVQNFKEGEHGLHLIMDEFYLFVNSGDSLDLFPENRGGQFSVRLPRSHLTNGTWSVPYGNDVRPTFEIPTCRVYLCSDVVREESYVRDTYLPLLQSVTVRRDEMMEVIFERPLYQTTRGGEVKLLEVTVRR</sequence>
<evidence type="ECO:0000313" key="6">
    <source>
        <dbReference type="EMBL" id="VDI20463.1"/>
    </source>
</evidence>
<dbReference type="Pfam" id="PF00335">
    <property type="entry name" value="Tetraspanin"/>
    <property type="match status" value="1"/>
</dbReference>
<dbReference type="Proteomes" id="UP000596742">
    <property type="component" value="Unassembled WGS sequence"/>
</dbReference>
<evidence type="ECO:0000256" key="3">
    <source>
        <dbReference type="ARBA" id="ARBA00022989"/>
    </source>
</evidence>
<dbReference type="Gene3D" id="1.10.1450.10">
    <property type="entry name" value="Tetraspanin"/>
    <property type="match status" value="1"/>
</dbReference>
<comment type="subcellular location">
    <subcellularLocation>
        <location evidence="1">Membrane</location>
        <topology evidence="1">Multi-pass membrane protein</topology>
    </subcellularLocation>
</comment>
<dbReference type="InterPro" id="IPR008952">
    <property type="entry name" value="Tetraspanin_EC2_sf"/>
</dbReference>
<evidence type="ECO:0000256" key="4">
    <source>
        <dbReference type="ARBA" id="ARBA00023136"/>
    </source>
</evidence>
<feature type="transmembrane region" description="Helical" evidence="5">
    <location>
        <begin position="94"/>
        <end position="118"/>
    </location>
</feature>
<evidence type="ECO:0000256" key="1">
    <source>
        <dbReference type="ARBA" id="ARBA00004141"/>
    </source>
</evidence>
<dbReference type="AlphaFoldDB" id="A0A8B6DLE0"/>
<dbReference type="GO" id="GO:0016020">
    <property type="term" value="C:membrane"/>
    <property type="evidence" value="ECO:0007669"/>
    <property type="project" value="UniProtKB-SubCell"/>
</dbReference>
<dbReference type="PRINTS" id="PR00259">
    <property type="entry name" value="TMFOUR"/>
</dbReference>
<keyword evidence="2 5" id="KW-0812">Transmembrane</keyword>
<reference evidence="6" key="1">
    <citation type="submission" date="2018-11" db="EMBL/GenBank/DDBJ databases">
        <authorList>
            <person name="Alioto T."/>
            <person name="Alioto T."/>
        </authorList>
    </citation>
    <scope>NUCLEOTIDE SEQUENCE</scope>
</reference>
<evidence type="ECO:0000256" key="5">
    <source>
        <dbReference type="SAM" id="Phobius"/>
    </source>
</evidence>
<comment type="caution">
    <text evidence="6">The sequence shown here is derived from an EMBL/GenBank/DDBJ whole genome shotgun (WGS) entry which is preliminary data.</text>
</comment>
<gene>
    <name evidence="6" type="ORF">MGAL_10B029975</name>
</gene>
<dbReference type="SUPFAM" id="SSF48652">
    <property type="entry name" value="Tetraspanin"/>
    <property type="match status" value="1"/>
</dbReference>
<dbReference type="InterPro" id="IPR018499">
    <property type="entry name" value="Tetraspanin/Peripherin"/>
</dbReference>
<dbReference type="EMBL" id="UYJE01003583">
    <property type="protein sequence ID" value="VDI20463.1"/>
    <property type="molecule type" value="Genomic_DNA"/>
</dbReference>
<proteinExistence type="predicted"/>
<name>A0A8B6DLE0_MYTGA</name>
<protein>
    <submittedName>
        <fullName evidence="6">Tetraspanin-18</fullName>
    </submittedName>
</protein>
<organism evidence="6 7">
    <name type="scientific">Mytilus galloprovincialis</name>
    <name type="common">Mediterranean mussel</name>
    <dbReference type="NCBI Taxonomy" id="29158"/>
    <lineage>
        <taxon>Eukaryota</taxon>
        <taxon>Metazoa</taxon>
        <taxon>Spiralia</taxon>
        <taxon>Lophotrochozoa</taxon>
        <taxon>Mollusca</taxon>
        <taxon>Bivalvia</taxon>
        <taxon>Autobranchia</taxon>
        <taxon>Pteriomorphia</taxon>
        <taxon>Mytilida</taxon>
        <taxon>Mytiloidea</taxon>
        <taxon>Mytilidae</taxon>
        <taxon>Mytilinae</taxon>
        <taxon>Mytilus</taxon>
    </lineage>
</organism>